<comment type="caution">
    <text evidence="1">The sequence shown here is derived from an EMBL/GenBank/DDBJ whole genome shotgun (WGS) entry which is preliminary data.</text>
</comment>
<reference evidence="1 2" key="1">
    <citation type="submission" date="2021-04" db="EMBL/GenBank/DDBJ databases">
        <authorList>
            <person name="Pira H."/>
            <person name="Risdian C."/>
            <person name="Wink J."/>
        </authorList>
    </citation>
    <scope>NUCLEOTIDE SEQUENCE [LARGE SCALE GENOMIC DNA]</scope>
    <source>
        <strain evidence="1 2">WH53</strain>
    </source>
</reference>
<name>A0ABS5ZBD1_9GAMM</name>
<evidence type="ECO:0000313" key="1">
    <source>
        <dbReference type="EMBL" id="MBU2711366.1"/>
    </source>
</evidence>
<accession>A0ABS5ZBD1</accession>
<gene>
    <name evidence="1" type="ORF">KCG35_09865</name>
</gene>
<sequence length="125" mass="13867">MNKIAKEIKMKTQMIKVLVVLYGLMFFSVCQAGTWSTAGQVTEINLQPTGDNSPFPEQIFFNFPESAISNCSSKTLYHLSGNEKHMDRMFSMLLTAQSSGKSVRVYSSGRCDSWGATIVDGIIIQ</sequence>
<organism evidence="1 2">
    <name type="scientific">Zooshikella harenae</name>
    <dbReference type="NCBI Taxonomy" id="2827238"/>
    <lineage>
        <taxon>Bacteria</taxon>
        <taxon>Pseudomonadati</taxon>
        <taxon>Pseudomonadota</taxon>
        <taxon>Gammaproteobacteria</taxon>
        <taxon>Oceanospirillales</taxon>
        <taxon>Zooshikellaceae</taxon>
        <taxon>Zooshikella</taxon>
    </lineage>
</organism>
<protein>
    <submittedName>
        <fullName evidence="1">Uncharacterized protein</fullName>
    </submittedName>
</protein>
<evidence type="ECO:0000313" key="2">
    <source>
        <dbReference type="Proteomes" id="UP000690515"/>
    </source>
</evidence>
<proteinExistence type="predicted"/>
<dbReference type="Proteomes" id="UP000690515">
    <property type="component" value="Unassembled WGS sequence"/>
</dbReference>
<keyword evidence="2" id="KW-1185">Reference proteome</keyword>
<dbReference type="RefSeq" id="WP_215819528.1">
    <property type="nucleotide sequence ID" value="NZ_JAGSOY010000018.1"/>
</dbReference>
<dbReference type="EMBL" id="JAGSOY010000018">
    <property type="protein sequence ID" value="MBU2711366.1"/>
    <property type="molecule type" value="Genomic_DNA"/>
</dbReference>